<accession>A0A075LIZ2</accession>
<organism evidence="2 3">
    <name type="scientific">Terribacillus saccharophilus</name>
    <dbReference type="NCBI Taxonomy" id="361277"/>
    <lineage>
        <taxon>Bacteria</taxon>
        <taxon>Bacillati</taxon>
        <taxon>Bacillota</taxon>
        <taxon>Bacilli</taxon>
        <taxon>Bacillales</taxon>
        <taxon>Bacillaceae</taxon>
        <taxon>Terribacillus</taxon>
    </lineage>
</organism>
<keyword evidence="1" id="KW-0812">Transmembrane</keyword>
<protein>
    <submittedName>
        <fullName evidence="2">Uncharacterized protein</fullName>
    </submittedName>
</protein>
<dbReference type="Proteomes" id="UP000027980">
    <property type="component" value="Chromosome"/>
</dbReference>
<evidence type="ECO:0000313" key="2">
    <source>
        <dbReference type="EMBL" id="AIF65902.1"/>
    </source>
</evidence>
<dbReference type="OrthoDB" id="9944751at2"/>
<keyword evidence="1" id="KW-0472">Membrane</keyword>
<keyword evidence="1" id="KW-1133">Transmembrane helix</keyword>
<proteinExistence type="predicted"/>
<dbReference type="AlphaFoldDB" id="A0A075LIZ2"/>
<evidence type="ECO:0000313" key="3">
    <source>
        <dbReference type="Proteomes" id="UP000027980"/>
    </source>
</evidence>
<feature type="transmembrane region" description="Helical" evidence="1">
    <location>
        <begin position="97"/>
        <end position="116"/>
    </location>
</feature>
<dbReference type="GeneID" id="34221813"/>
<reference evidence="2 3" key="1">
    <citation type="submission" date="2014-07" db="EMBL/GenBank/DDBJ databases">
        <title>Complete genome sequence of a moderately halophilic bacterium Terribacillus aidingensis MP602, isolated from Cryptomeria fortunei in Tianmu mountain in China.</title>
        <authorList>
            <person name="Wang Y."/>
            <person name="Lu P."/>
            <person name="Zhang L."/>
        </authorList>
    </citation>
    <scope>NUCLEOTIDE SEQUENCE [LARGE SCALE GENOMIC DNA]</scope>
    <source>
        <strain evidence="2 3">MP602</strain>
    </source>
</reference>
<dbReference type="RefSeq" id="WP_038558917.1">
    <property type="nucleotide sequence ID" value="NZ_CP008876.1"/>
</dbReference>
<evidence type="ECO:0000256" key="1">
    <source>
        <dbReference type="SAM" id="Phobius"/>
    </source>
</evidence>
<sequence length="127" mass="14187">MTIQIERKFGYMGYLGRVKLYANDEPIAKLAVGDTYTYEPGEGQGIIRLKVTQLGGGSNTLFLKDPAKVTISVNPYYTITFLLFFACLFAANITPYSIVFLPLALLLCLVFILLGFSKTFVLKEVRE</sequence>
<name>A0A075LIZ2_9BACI</name>
<dbReference type="HOGENOM" id="CLU_1969457_0_0_9"/>
<dbReference type="EMBL" id="CP008876">
    <property type="protein sequence ID" value="AIF65902.1"/>
    <property type="molecule type" value="Genomic_DNA"/>
</dbReference>
<dbReference type="KEGG" id="tap:GZ22_04150"/>
<feature type="transmembrane region" description="Helical" evidence="1">
    <location>
        <begin position="73"/>
        <end position="91"/>
    </location>
</feature>
<gene>
    <name evidence="2" type="ORF">GZ22_04150</name>
</gene>